<dbReference type="GO" id="GO:0005829">
    <property type="term" value="C:cytosol"/>
    <property type="evidence" value="ECO:0007669"/>
    <property type="project" value="TreeGrafter"/>
</dbReference>
<feature type="region of interest" description="Disordered" evidence="2">
    <location>
        <begin position="172"/>
        <end position="200"/>
    </location>
</feature>
<dbReference type="Pfam" id="PF05210">
    <property type="entry name" value="Sprouty"/>
    <property type="match status" value="1"/>
</dbReference>
<gene>
    <name evidence="3" type="primary">sty</name>
    <name evidence="3" type="ORF">Anas_01928</name>
</gene>
<comment type="similarity">
    <text evidence="1">Belongs to the sprouty family.</text>
</comment>
<dbReference type="GO" id="GO:0046580">
    <property type="term" value="P:negative regulation of Ras protein signal transduction"/>
    <property type="evidence" value="ECO:0007669"/>
    <property type="project" value="TreeGrafter"/>
</dbReference>
<dbReference type="InterPro" id="IPR007875">
    <property type="entry name" value="Sprouty"/>
</dbReference>
<feature type="region of interest" description="Disordered" evidence="2">
    <location>
        <begin position="72"/>
        <end position="106"/>
    </location>
</feature>
<evidence type="ECO:0000313" key="4">
    <source>
        <dbReference type="Proteomes" id="UP000326759"/>
    </source>
</evidence>
<evidence type="ECO:0000256" key="2">
    <source>
        <dbReference type="SAM" id="MobiDB-lite"/>
    </source>
</evidence>
<proteinExistence type="inferred from homology"/>
<name>A0A5N5TKW8_9CRUS</name>
<reference evidence="3 4" key="1">
    <citation type="journal article" date="2019" name="PLoS Biol.">
        <title>Sex chromosomes control vertical transmission of feminizing Wolbachia symbionts in an isopod.</title>
        <authorList>
            <person name="Becking T."/>
            <person name="Chebbi M.A."/>
            <person name="Giraud I."/>
            <person name="Moumen B."/>
            <person name="Laverre T."/>
            <person name="Caubet Y."/>
            <person name="Peccoud J."/>
            <person name="Gilbert C."/>
            <person name="Cordaux R."/>
        </authorList>
    </citation>
    <scope>NUCLEOTIDE SEQUENCE [LARGE SCALE GENOMIC DNA]</scope>
    <source>
        <strain evidence="3">ANa2</strain>
        <tissue evidence="3">Whole body excluding digestive tract and cuticle</tissue>
    </source>
</reference>
<keyword evidence="4" id="KW-1185">Reference proteome</keyword>
<feature type="compositionally biased region" description="Polar residues" evidence="2">
    <location>
        <begin position="172"/>
        <end position="185"/>
    </location>
</feature>
<organism evidence="3 4">
    <name type="scientific">Armadillidium nasatum</name>
    <dbReference type="NCBI Taxonomy" id="96803"/>
    <lineage>
        <taxon>Eukaryota</taxon>
        <taxon>Metazoa</taxon>
        <taxon>Ecdysozoa</taxon>
        <taxon>Arthropoda</taxon>
        <taxon>Crustacea</taxon>
        <taxon>Multicrustacea</taxon>
        <taxon>Malacostraca</taxon>
        <taxon>Eumalacostraca</taxon>
        <taxon>Peracarida</taxon>
        <taxon>Isopoda</taxon>
        <taxon>Oniscidea</taxon>
        <taxon>Crinocheta</taxon>
        <taxon>Armadillidiidae</taxon>
        <taxon>Armadillidium</taxon>
    </lineage>
</organism>
<dbReference type="PANTHER" id="PTHR12365">
    <property type="entry name" value="SPROUTY"/>
    <property type="match status" value="1"/>
</dbReference>
<dbReference type="PANTHER" id="PTHR12365:SF7">
    <property type="entry name" value="PROTEIN SPROUTY"/>
    <property type="match status" value="1"/>
</dbReference>
<evidence type="ECO:0000256" key="1">
    <source>
        <dbReference type="ARBA" id="ARBA00010964"/>
    </source>
</evidence>
<evidence type="ECO:0000313" key="3">
    <source>
        <dbReference type="EMBL" id="KAB7506813.1"/>
    </source>
</evidence>
<accession>A0A5N5TKW8</accession>
<dbReference type="InterPro" id="IPR051192">
    <property type="entry name" value="Sprouty_domain"/>
</dbReference>
<dbReference type="GO" id="GO:0048513">
    <property type="term" value="P:animal organ development"/>
    <property type="evidence" value="ECO:0007669"/>
    <property type="project" value="TreeGrafter"/>
</dbReference>
<dbReference type="GO" id="GO:0040037">
    <property type="term" value="P:negative regulation of fibroblast growth factor receptor signaling pathway"/>
    <property type="evidence" value="ECO:0007669"/>
    <property type="project" value="TreeGrafter"/>
</dbReference>
<dbReference type="EMBL" id="SEYY01000648">
    <property type="protein sequence ID" value="KAB7506813.1"/>
    <property type="molecule type" value="Genomic_DNA"/>
</dbReference>
<dbReference type="PROSITE" id="PS51227">
    <property type="entry name" value="SPR"/>
    <property type="match status" value="1"/>
</dbReference>
<comment type="caution">
    <text evidence="3">The sequence shown here is derived from an EMBL/GenBank/DDBJ whole genome shotgun (WGS) entry which is preliminary data.</text>
</comment>
<dbReference type="OrthoDB" id="10038884at2759"/>
<dbReference type="Proteomes" id="UP000326759">
    <property type="component" value="Unassembled WGS sequence"/>
</dbReference>
<dbReference type="AlphaFoldDB" id="A0A5N5TKW8"/>
<dbReference type="GO" id="GO:0016020">
    <property type="term" value="C:membrane"/>
    <property type="evidence" value="ECO:0007669"/>
    <property type="project" value="InterPro"/>
</dbReference>
<sequence>MSKKDGGDAQVVVSITPRKIAVEYCIPRSPLWLLHFYYCEEKKRGNGANPLRGDGEPCCELNLSVMSRDARAHAMGGGTPPPASPTSSDGCGVPTDPTSPITLAVPRPEHQRSPNVYVDVPFQHRVLPRREEVSNGNGSSARRARENAHELPLVHGAFQRASMHRNLMKASTAVSSPTIETSTLQKQKRGSPIISQPSSITFTKGVPEEDSIICSRCGRCRCEACSLPRPPSGAWVCGGKCHVSPSTAVDYLSCLCCVKGVLYHCGKDSFDESSSVVDRPCSCSGSDAVLRWACMALAALPLPCLFCYWPLRGVRALFEKTYERFTTQGCKCRPSPDIARRPNPHQTPAPTEKRLLHDCA</sequence>
<protein>
    <submittedName>
        <fullName evidence="3">Protein sprouty</fullName>
    </submittedName>
</protein>